<accession>A0A2H3CMB6</accession>
<dbReference type="OrthoDB" id="2965063at2759"/>
<name>A0A2H3CMB6_ARMGA</name>
<evidence type="ECO:0000313" key="2">
    <source>
        <dbReference type="Proteomes" id="UP000217790"/>
    </source>
</evidence>
<organism evidence="1 2">
    <name type="scientific">Armillaria gallica</name>
    <name type="common">Bulbous honey fungus</name>
    <name type="synonym">Armillaria bulbosa</name>
    <dbReference type="NCBI Taxonomy" id="47427"/>
    <lineage>
        <taxon>Eukaryota</taxon>
        <taxon>Fungi</taxon>
        <taxon>Dikarya</taxon>
        <taxon>Basidiomycota</taxon>
        <taxon>Agaricomycotina</taxon>
        <taxon>Agaricomycetes</taxon>
        <taxon>Agaricomycetidae</taxon>
        <taxon>Agaricales</taxon>
        <taxon>Marasmiineae</taxon>
        <taxon>Physalacriaceae</taxon>
        <taxon>Armillaria</taxon>
    </lineage>
</organism>
<keyword evidence="2" id="KW-1185">Reference proteome</keyword>
<evidence type="ECO:0000313" key="1">
    <source>
        <dbReference type="EMBL" id="PBK80342.1"/>
    </source>
</evidence>
<protein>
    <submittedName>
        <fullName evidence="1">Uncharacterized protein</fullName>
    </submittedName>
</protein>
<reference evidence="2" key="1">
    <citation type="journal article" date="2017" name="Nat. Ecol. Evol.">
        <title>Genome expansion and lineage-specific genetic innovations in the forest pathogenic fungi Armillaria.</title>
        <authorList>
            <person name="Sipos G."/>
            <person name="Prasanna A.N."/>
            <person name="Walter M.C."/>
            <person name="O'Connor E."/>
            <person name="Balint B."/>
            <person name="Krizsan K."/>
            <person name="Kiss B."/>
            <person name="Hess J."/>
            <person name="Varga T."/>
            <person name="Slot J."/>
            <person name="Riley R."/>
            <person name="Boka B."/>
            <person name="Rigling D."/>
            <person name="Barry K."/>
            <person name="Lee J."/>
            <person name="Mihaltcheva S."/>
            <person name="LaButti K."/>
            <person name="Lipzen A."/>
            <person name="Waldron R."/>
            <person name="Moloney N.M."/>
            <person name="Sperisen C."/>
            <person name="Kredics L."/>
            <person name="Vagvoelgyi C."/>
            <person name="Patrignani A."/>
            <person name="Fitzpatrick D."/>
            <person name="Nagy I."/>
            <person name="Doyle S."/>
            <person name="Anderson J.B."/>
            <person name="Grigoriev I.V."/>
            <person name="Gueldener U."/>
            <person name="Muensterkoetter M."/>
            <person name="Nagy L.G."/>
        </authorList>
    </citation>
    <scope>NUCLEOTIDE SEQUENCE [LARGE SCALE GENOMIC DNA]</scope>
    <source>
        <strain evidence="2">Ar21-2</strain>
    </source>
</reference>
<dbReference type="InParanoid" id="A0A2H3CMB6"/>
<dbReference type="Proteomes" id="UP000217790">
    <property type="component" value="Unassembled WGS sequence"/>
</dbReference>
<proteinExistence type="predicted"/>
<sequence length="56" mass="6226">MPRYLDLESCLQAARLTAAAGEMAPFPFVKGVAQCVVVILEIIQVCRIFSFRRSLP</sequence>
<gene>
    <name evidence="1" type="ORF">ARMGADRAFT_1020968</name>
</gene>
<dbReference type="AlphaFoldDB" id="A0A2H3CMB6"/>
<dbReference type="EMBL" id="KZ293748">
    <property type="protein sequence ID" value="PBK80342.1"/>
    <property type="molecule type" value="Genomic_DNA"/>
</dbReference>